<accession>A0A6C0B052</accession>
<name>A0A6C0B052_9ZZZZ</name>
<dbReference type="EMBL" id="MN738819">
    <property type="protein sequence ID" value="QHS84881.1"/>
    <property type="molecule type" value="Genomic_DNA"/>
</dbReference>
<organism evidence="1">
    <name type="scientific">viral metagenome</name>
    <dbReference type="NCBI Taxonomy" id="1070528"/>
    <lineage>
        <taxon>unclassified sequences</taxon>
        <taxon>metagenomes</taxon>
        <taxon>organismal metagenomes</taxon>
    </lineage>
</organism>
<sequence>MSNLINAQGWYMIAGLSGETVNNIVNNLIDPTKNLILNQVYVVDMCANETHVNPSNLTLHTALDHKDSHAVTVGGAQGFENHHWGEIDSSHWDIPLNINIGMWILIVDGADAPSIIYVKAVPGTGGNPQHPWYQFYTDASATTLISRPLKLNVDSIYTFRRTDDGTHNGTNLNKNTHPFFIGDGDSYPYIANDISLSTSGSTSNGITGNQSIILTFKSTFLSGNKLYWYCTFHEQMVGEFIINNAPNQ</sequence>
<proteinExistence type="predicted"/>
<evidence type="ECO:0000313" key="1">
    <source>
        <dbReference type="EMBL" id="QHS84881.1"/>
    </source>
</evidence>
<protein>
    <submittedName>
        <fullName evidence="1">Uncharacterized protein</fullName>
    </submittedName>
</protein>
<reference evidence="1" key="1">
    <citation type="journal article" date="2020" name="Nature">
        <title>Giant virus diversity and host interactions through global metagenomics.</title>
        <authorList>
            <person name="Schulz F."/>
            <person name="Roux S."/>
            <person name="Paez-Espino D."/>
            <person name="Jungbluth S."/>
            <person name="Walsh D.A."/>
            <person name="Denef V.J."/>
            <person name="McMahon K.D."/>
            <person name="Konstantinidis K.T."/>
            <person name="Eloe-Fadrosh E.A."/>
            <person name="Kyrpides N.C."/>
            <person name="Woyke T."/>
        </authorList>
    </citation>
    <scope>NUCLEOTIDE SEQUENCE</scope>
    <source>
        <strain evidence="1">GVMAG-S-ERX556022-25</strain>
    </source>
</reference>
<dbReference type="AlphaFoldDB" id="A0A6C0B052"/>